<evidence type="ECO:0000259" key="9">
    <source>
        <dbReference type="Pfam" id="PF01431"/>
    </source>
</evidence>
<evidence type="ECO:0000256" key="7">
    <source>
        <dbReference type="ARBA" id="ARBA00023049"/>
    </source>
</evidence>
<keyword evidence="4" id="KW-0479">Metal-binding</keyword>
<name>A0A7E4UNA5_PANRE</name>
<evidence type="ECO:0000256" key="8">
    <source>
        <dbReference type="SAM" id="SignalP"/>
    </source>
</evidence>
<evidence type="ECO:0000256" key="3">
    <source>
        <dbReference type="ARBA" id="ARBA00022670"/>
    </source>
</evidence>
<dbReference type="GO" id="GO:0005886">
    <property type="term" value="C:plasma membrane"/>
    <property type="evidence" value="ECO:0007669"/>
    <property type="project" value="TreeGrafter"/>
</dbReference>
<dbReference type="Pfam" id="PF01431">
    <property type="entry name" value="Peptidase_M13"/>
    <property type="match status" value="1"/>
</dbReference>
<evidence type="ECO:0000313" key="12">
    <source>
        <dbReference type="WBParaSite" id="Pan_g10819.t2"/>
    </source>
</evidence>
<dbReference type="Gene3D" id="3.40.390.10">
    <property type="entry name" value="Collagenase (Catalytic Domain)"/>
    <property type="match status" value="1"/>
</dbReference>
<dbReference type="Pfam" id="PF05649">
    <property type="entry name" value="Peptidase_M13_N"/>
    <property type="match status" value="1"/>
</dbReference>
<sequence length="518" mass="58311">MDNFVFGCLFLAFVFLTWIDASSDDLFSPESMQYSIDIDRRINENVNPCDDFYGYSCSNPTPVNSTLIVVRSEATQKILHRLNTGKKPGDGEAVNKYYDLYKQCTTVRTEKNLNQTILDYAHDFDKLFEGVEQIDAAQLAKITAYLLVHHDFSLITSLGKSKPVHKRFSNFRSVLFVNAPKELSQSVYYYFDPNIADTFKNALRTHLAHINSMANDEYLNKTVPDMYNLEVAIAQVVVVPMEIKNMQTLTVTKETLTSLYLKCSKFLTKSILDDRVIIHLDMTIVNAFYEPSSNKIVVPIAMLQLTSPNYIPAAIYGNVGAVIGHEIIHGIDTNFAHFDGDGHINPWMSQAGQASFDSMVQCVVNEYNEYNATDAKNNTFKVNGAQTAGENVADNGGLRAAYNAFLSDPEWNKPFPRTPKLKDTTNEQLFFLAFNRYFCIPPFDASLASHYVHSPYKIRVLGTLRNFEPFRKAFNCPVNSKYAPEKHCDVYAPSDAQSVNSNVAALSLFSVSLIMTVL</sequence>
<dbReference type="Proteomes" id="UP000492821">
    <property type="component" value="Unassembled WGS sequence"/>
</dbReference>
<evidence type="ECO:0000256" key="2">
    <source>
        <dbReference type="ARBA" id="ARBA00007357"/>
    </source>
</evidence>
<dbReference type="SUPFAM" id="SSF55486">
    <property type="entry name" value="Metalloproteases ('zincins'), catalytic domain"/>
    <property type="match status" value="2"/>
</dbReference>
<feature type="chain" id="PRO_5028967898" evidence="8">
    <location>
        <begin position="24"/>
        <end position="518"/>
    </location>
</feature>
<dbReference type="InterPro" id="IPR018497">
    <property type="entry name" value="Peptidase_M13_C"/>
</dbReference>
<proteinExistence type="inferred from homology"/>
<keyword evidence="3" id="KW-0645">Protease</keyword>
<dbReference type="PANTHER" id="PTHR11733">
    <property type="entry name" value="ZINC METALLOPROTEASE FAMILY M13 NEPRILYSIN-RELATED"/>
    <property type="match status" value="1"/>
</dbReference>
<protein>
    <submittedName>
        <fullName evidence="12">Peptidase_M13 domain-containing protein</fullName>
    </submittedName>
</protein>
<comment type="similarity">
    <text evidence="2">Belongs to the peptidase M13 family.</text>
</comment>
<keyword evidence="8" id="KW-0732">Signal</keyword>
<dbReference type="InterPro" id="IPR008753">
    <property type="entry name" value="Peptidase_M13_N"/>
</dbReference>
<dbReference type="GO" id="GO:0016485">
    <property type="term" value="P:protein processing"/>
    <property type="evidence" value="ECO:0007669"/>
    <property type="project" value="TreeGrafter"/>
</dbReference>
<keyword evidence="11" id="KW-1185">Reference proteome</keyword>
<feature type="signal peptide" evidence="8">
    <location>
        <begin position="1"/>
        <end position="23"/>
    </location>
</feature>
<reference evidence="11" key="1">
    <citation type="journal article" date="2013" name="Genetics">
        <title>The draft genome and transcriptome of Panagrellus redivivus are shaped by the harsh demands of a free-living lifestyle.</title>
        <authorList>
            <person name="Srinivasan J."/>
            <person name="Dillman A.R."/>
            <person name="Macchietto M.G."/>
            <person name="Heikkinen L."/>
            <person name="Lakso M."/>
            <person name="Fracchia K.M."/>
            <person name="Antoshechkin I."/>
            <person name="Mortazavi A."/>
            <person name="Wong G."/>
            <person name="Sternberg P.W."/>
        </authorList>
    </citation>
    <scope>NUCLEOTIDE SEQUENCE [LARGE SCALE GENOMIC DNA]</scope>
    <source>
        <strain evidence="11">MT8872</strain>
    </source>
</reference>
<evidence type="ECO:0000256" key="4">
    <source>
        <dbReference type="ARBA" id="ARBA00022723"/>
    </source>
</evidence>
<keyword evidence="5" id="KW-0378">Hydrolase</keyword>
<dbReference type="PRINTS" id="PR00786">
    <property type="entry name" value="NEPRILYSIN"/>
</dbReference>
<keyword evidence="7" id="KW-0482">Metalloprotease</keyword>
<dbReference type="GO" id="GO:0004222">
    <property type="term" value="F:metalloendopeptidase activity"/>
    <property type="evidence" value="ECO:0007669"/>
    <property type="project" value="InterPro"/>
</dbReference>
<dbReference type="InterPro" id="IPR000718">
    <property type="entry name" value="Peptidase_M13"/>
</dbReference>
<dbReference type="InterPro" id="IPR024079">
    <property type="entry name" value="MetalloPept_cat_dom_sf"/>
</dbReference>
<comment type="cofactor">
    <cofactor evidence="1">
        <name>Zn(2+)</name>
        <dbReference type="ChEBI" id="CHEBI:29105"/>
    </cofactor>
</comment>
<accession>A0A7E4UNA5</accession>
<feature type="domain" description="Peptidase M13 C-terminal" evidence="9">
    <location>
        <begin position="286"/>
        <end position="490"/>
    </location>
</feature>
<evidence type="ECO:0000259" key="10">
    <source>
        <dbReference type="Pfam" id="PF05649"/>
    </source>
</evidence>
<dbReference type="WBParaSite" id="Pan_g10819.t2">
    <property type="protein sequence ID" value="Pan_g10819.t2"/>
    <property type="gene ID" value="Pan_g10819"/>
</dbReference>
<reference evidence="12" key="2">
    <citation type="submission" date="2020-10" db="UniProtKB">
        <authorList>
            <consortium name="WormBaseParasite"/>
        </authorList>
    </citation>
    <scope>IDENTIFICATION</scope>
</reference>
<dbReference type="AlphaFoldDB" id="A0A7E4UNA5"/>
<evidence type="ECO:0000256" key="5">
    <source>
        <dbReference type="ARBA" id="ARBA00022801"/>
    </source>
</evidence>
<evidence type="ECO:0000256" key="6">
    <source>
        <dbReference type="ARBA" id="ARBA00022833"/>
    </source>
</evidence>
<keyword evidence="6" id="KW-0862">Zinc</keyword>
<feature type="domain" description="Peptidase M13 N-terminal" evidence="10">
    <location>
        <begin position="48"/>
        <end position="275"/>
    </location>
</feature>
<dbReference type="GO" id="GO:0046872">
    <property type="term" value="F:metal ion binding"/>
    <property type="evidence" value="ECO:0007669"/>
    <property type="project" value="UniProtKB-KW"/>
</dbReference>
<dbReference type="PROSITE" id="PS51885">
    <property type="entry name" value="NEPRILYSIN"/>
    <property type="match status" value="1"/>
</dbReference>
<organism evidence="11 12">
    <name type="scientific">Panagrellus redivivus</name>
    <name type="common">Microworm</name>
    <dbReference type="NCBI Taxonomy" id="6233"/>
    <lineage>
        <taxon>Eukaryota</taxon>
        <taxon>Metazoa</taxon>
        <taxon>Ecdysozoa</taxon>
        <taxon>Nematoda</taxon>
        <taxon>Chromadorea</taxon>
        <taxon>Rhabditida</taxon>
        <taxon>Tylenchina</taxon>
        <taxon>Panagrolaimomorpha</taxon>
        <taxon>Panagrolaimoidea</taxon>
        <taxon>Panagrolaimidae</taxon>
        <taxon>Panagrellus</taxon>
    </lineage>
</organism>
<evidence type="ECO:0000256" key="1">
    <source>
        <dbReference type="ARBA" id="ARBA00001947"/>
    </source>
</evidence>
<evidence type="ECO:0000313" key="11">
    <source>
        <dbReference type="Proteomes" id="UP000492821"/>
    </source>
</evidence>
<dbReference type="PANTHER" id="PTHR11733:SF240">
    <property type="entry name" value="GH14155P-RELATED"/>
    <property type="match status" value="1"/>
</dbReference>